<dbReference type="EMBL" id="LR130778">
    <property type="protein sequence ID" value="VDN46386.1"/>
    <property type="molecule type" value="Genomic_DNA"/>
</dbReference>
<evidence type="ECO:0008006" key="4">
    <source>
        <dbReference type="Google" id="ProtNLM"/>
    </source>
</evidence>
<name>A0A3P7RUA5_9FIRM</name>
<keyword evidence="1" id="KW-1133">Transmembrane helix</keyword>
<keyword evidence="1" id="KW-0472">Membrane</keyword>
<feature type="transmembrane region" description="Helical" evidence="1">
    <location>
        <begin position="12"/>
        <end position="31"/>
    </location>
</feature>
<dbReference type="Pfam" id="PF16152">
    <property type="entry name" value="DUF4860"/>
    <property type="match status" value="1"/>
</dbReference>
<dbReference type="InterPro" id="IPR032340">
    <property type="entry name" value="DUF4860"/>
</dbReference>
<evidence type="ECO:0000256" key="1">
    <source>
        <dbReference type="SAM" id="Phobius"/>
    </source>
</evidence>
<sequence length="163" mass="18566">MSKRKINISVESIMVILLMIVFAVSISVLIYQGSQTYKTILSDKETAENNRIAFSYINMKIKQNDTEGAIYIDHFPTILDDVLVISHHGQEKGLMTYIFFHEGALWECYTDGDLDLTISSKIIDIDGQLIFSKDDNKGQIIASLFKQPNDQNPTRMFATLRTH</sequence>
<reference evidence="2 3" key="1">
    <citation type="submission" date="2018-09" db="EMBL/GenBank/DDBJ databases">
        <authorList>
            <person name="Postec A."/>
        </authorList>
    </citation>
    <scope>NUCLEOTIDE SEQUENCE [LARGE SCALE GENOMIC DNA]</scope>
    <source>
        <strain evidence="2">70B-A</strain>
    </source>
</reference>
<dbReference type="AlphaFoldDB" id="A0A3P7RUA5"/>
<dbReference type="Proteomes" id="UP000279029">
    <property type="component" value="Chromosome"/>
</dbReference>
<accession>A0A3P7RUA5</accession>
<protein>
    <recommendedName>
        <fullName evidence="4">DUF4860 domain-containing protein</fullName>
    </recommendedName>
</protein>
<dbReference type="KEGG" id="cbar:PATL70BA_0529"/>
<evidence type="ECO:0000313" key="3">
    <source>
        <dbReference type="Proteomes" id="UP000279029"/>
    </source>
</evidence>
<keyword evidence="3" id="KW-1185">Reference proteome</keyword>
<gene>
    <name evidence="2" type="ORF">PATL70BA_0529</name>
</gene>
<organism evidence="2 3">
    <name type="scientific">Petrocella atlantisensis</name>
    <dbReference type="NCBI Taxonomy" id="2173034"/>
    <lineage>
        <taxon>Bacteria</taxon>
        <taxon>Bacillati</taxon>
        <taxon>Bacillota</taxon>
        <taxon>Clostridia</taxon>
        <taxon>Lachnospirales</taxon>
        <taxon>Vallitaleaceae</taxon>
        <taxon>Petrocella</taxon>
    </lineage>
</organism>
<keyword evidence="1" id="KW-0812">Transmembrane</keyword>
<dbReference type="RefSeq" id="WP_172596066.1">
    <property type="nucleotide sequence ID" value="NZ_LR130778.1"/>
</dbReference>
<evidence type="ECO:0000313" key="2">
    <source>
        <dbReference type="EMBL" id="VDN46386.1"/>
    </source>
</evidence>
<proteinExistence type="predicted"/>